<evidence type="ECO:0008006" key="3">
    <source>
        <dbReference type="Google" id="ProtNLM"/>
    </source>
</evidence>
<dbReference type="EMBL" id="JAHRHJ020003813">
    <property type="protein sequence ID" value="KAH9287573.1"/>
    <property type="molecule type" value="Genomic_DNA"/>
</dbReference>
<organism evidence="1 2">
    <name type="scientific">Taxus chinensis</name>
    <name type="common">Chinese yew</name>
    <name type="synonym">Taxus wallichiana var. chinensis</name>
    <dbReference type="NCBI Taxonomy" id="29808"/>
    <lineage>
        <taxon>Eukaryota</taxon>
        <taxon>Viridiplantae</taxon>
        <taxon>Streptophyta</taxon>
        <taxon>Embryophyta</taxon>
        <taxon>Tracheophyta</taxon>
        <taxon>Spermatophyta</taxon>
        <taxon>Pinopsida</taxon>
        <taxon>Pinidae</taxon>
        <taxon>Conifers II</taxon>
        <taxon>Cupressales</taxon>
        <taxon>Taxaceae</taxon>
        <taxon>Taxus</taxon>
    </lineage>
</organism>
<reference evidence="1 2" key="1">
    <citation type="journal article" date="2021" name="Nat. Plants">
        <title>The Taxus genome provides insights into paclitaxel biosynthesis.</title>
        <authorList>
            <person name="Xiong X."/>
            <person name="Gou J."/>
            <person name="Liao Q."/>
            <person name="Li Y."/>
            <person name="Zhou Q."/>
            <person name="Bi G."/>
            <person name="Li C."/>
            <person name="Du R."/>
            <person name="Wang X."/>
            <person name="Sun T."/>
            <person name="Guo L."/>
            <person name="Liang H."/>
            <person name="Lu P."/>
            <person name="Wu Y."/>
            <person name="Zhang Z."/>
            <person name="Ro D.K."/>
            <person name="Shang Y."/>
            <person name="Huang S."/>
            <person name="Yan J."/>
        </authorList>
    </citation>
    <scope>NUCLEOTIDE SEQUENCE [LARGE SCALE GENOMIC DNA]</scope>
    <source>
        <strain evidence="1">Ta-2019</strain>
    </source>
</reference>
<sequence length="297" mass="33107">MVGVVGVMRGPVPPLPKRAAVIASAMLRTCTGEKLVPPSARRGIIPLAIPLSEDQSGTFTALLRWPTSPQGMEMPVVQVQKHGVSLLAMSVDQYIQRILVEEDSNCHNTTTESLYTTSGDVGKKLYKKGDFAASKIENIDVYLLKKVALFPDVLERIALGHLERDDQVSALVTGEFYANRMHFPGFGRPFVFNAELFLKIGRKLEAKDAARAALKLPWWTLGCRYEKVAELAGWDDEQIEYIRERFTDEGRREDLEKGKAPAQIALDQAAFLMDLASVDASWLHIREQLADFYKEAG</sequence>
<feature type="non-terminal residue" evidence="1">
    <location>
        <position position="297"/>
    </location>
</feature>
<dbReference type="Proteomes" id="UP000824469">
    <property type="component" value="Unassembled WGS sequence"/>
</dbReference>
<dbReference type="AlphaFoldDB" id="A0AA38F2W0"/>
<comment type="caution">
    <text evidence="1">The sequence shown here is derived from an EMBL/GenBank/DDBJ whole genome shotgun (WGS) entry which is preliminary data.</text>
</comment>
<gene>
    <name evidence="1" type="ORF">KI387_031690</name>
</gene>
<keyword evidence="2" id="KW-1185">Reference proteome</keyword>
<dbReference type="InterPro" id="IPR045287">
    <property type="entry name" value="PAB"/>
</dbReference>
<accession>A0AA38F2W0</accession>
<dbReference type="PANTHER" id="PTHR35115:SF1">
    <property type="entry name" value="PROTEIN IN CHLOROPLAST ATPASE BIOGENESIS, CHLOROPLASTIC"/>
    <property type="match status" value="1"/>
</dbReference>
<proteinExistence type="predicted"/>
<protein>
    <recommendedName>
        <fullName evidence="3">Cyclin delta-3</fullName>
    </recommendedName>
</protein>
<name>A0AA38F2W0_TAXCH</name>
<dbReference type="PANTHER" id="PTHR35115">
    <property type="entry name" value="CYCLIN DELTA-3"/>
    <property type="match status" value="1"/>
</dbReference>
<evidence type="ECO:0000313" key="2">
    <source>
        <dbReference type="Proteomes" id="UP000824469"/>
    </source>
</evidence>
<dbReference type="OMA" id="NIAQWED"/>
<evidence type="ECO:0000313" key="1">
    <source>
        <dbReference type="EMBL" id="KAH9287573.1"/>
    </source>
</evidence>